<organism evidence="2 3">
    <name type="scientific">Eumeta variegata</name>
    <name type="common">Bagworm moth</name>
    <name type="synonym">Eumeta japonica</name>
    <dbReference type="NCBI Taxonomy" id="151549"/>
    <lineage>
        <taxon>Eukaryota</taxon>
        <taxon>Metazoa</taxon>
        <taxon>Ecdysozoa</taxon>
        <taxon>Arthropoda</taxon>
        <taxon>Hexapoda</taxon>
        <taxon>Insecta</taxon>
        <taxon>Pterygota</taxon>
        <taxon>Neoptera</taxon>
        <taxon>Endopterygota</taxon>
        <taxon>Lepidoptera</taxon>
        <taxon>Glossata</taxon>
        <taxon>Ditrysia</taxon>
        <taxon>Tineoidea</taxon>
        <taxon>Psychidae</taxon>
        <taxon>Oiketicinae</taxon>
        <taxon>Eumeta</taxon>
    </lineage>
</organism>
<reference evidence="2 3" key="1">
    <citation type="journal article" date="2019" name="Commun. Biol.">
        <title>The bagworm genome reveals a unique fibroin gene that provides high tensile strength.</title>
        <authorList>
            <person name="Kono N."/>
            <person name="Nakamura H."/>
            <person name="Ohtoshi R."/>
            <person name="Tomita M."/>
            <person name="Numata K."/>
            <person name="Arakawa K."/>
        </authorList>
    </citation>
    <scope>NUCLEOTIDE SEQUENCE [LARGE SCALE GENOMIC DNA]</scope>
</reference>
<dbReference type="Proteomes" id="UP000299102">
    <property type="component" value="Unassembled WGS sequence"/>
</dbReference>
<keyword evidence="1" id="KW-1133">Transmembrane helix</keyword>
<sequence>MNKEIDRRITNTWKKYWSLSEKVKNKEMSSKSKRIVYNMCILPCLTYGCQTWALTQQLSNKIKVCQNSIERSVVGVKRKDRVNLEKIKNKTKFKNAHSVCIKLKWRWTGHMLREEKEKWTRLITEWYPRGNKRSKGRQHKRWEDDIKQIAGAKWTRIARDRETWKFLEEAFVAGQAVTSNNPIADDIM</sequence>
<feature type="transmembrane region" description="Helical" evidence="1">
    <location>
        <begin position="35"/>
        <end position="55"/>
    </location>
</feature>
<keyword evidence="1" id="KW-0472">Membrane</keyword>
<dbReference type="EMBL" id="BGZK01001971">
    <property type="protein sequence ID" value="GBP89014.1"/>
    <property type="molecule type" value="Genomic_DNA"/>
</dbReference>
<accession>A0A4C1ZPK9</accession>
<proteinExistence type="predicted"/>
<protein>
    <submittedName>
        <fullName evidence="2">Uncharacterized transposon-derived protein F52C9.6</fullName>
    </submittedName>
</protein>
<comment type="caution">
    <text evidence="2">The sequence shown here is derived from an EMBL/GenBank/DDBJ whole genome shotgun (WGS) entry which is preliminary data.</text>
</comment>
<dbReference type="STRING" id="151549.A0A4C1ZPK9"/>
<evidence type="ECO:0000313" key="3">
    <source>
        <dbReference type="Proteomes" id="UP000299102"/>
    </source>
</evidence>
<dbReference type="PANTHER" id="PTHR47027:SF20">
    <property type="entry name" value="REVERSE TRANSCRIPTASE-LIKE PROTEIN WITH RNA-DIRECTED DNA POLYMERASE DOMAIN"/>
    <property type="match status" value="1"/>
</dbReference>
<evidence type="ECO:0000313" key="2">
    <source>
        <dbReference type="EMBL" id="GBP89014.1"/>
    </source>
</evidence>
<gene>
    <name evidence="2" type="ORF">EVAR_36608_1</name>
</gene>
<keyword evidence="3" id="KW-1185">Reference proteome</keyword>
<name>A0A4C1ZPK9_EUMVA</name>
<keyword evidence="1" id="KW-0812">Transmembrane</keyword>
<evidence type="ECO:0000256" key="1">
    <source>
        <dbReference type="SAM" id="Phobius"/>
    </source>
</evidence>
<dbReference type="OrthoDB" id="8193815at2759"/>
<dbReference type="PANTHER" id="PTHR47027">
    <property type="entry name" value="REVERSE TRANSCRIPTASE DOMAIN-CONTAINING PROTEIN"/>
    <property type="match status" value="1"/>
</dbReference>
<dbReference type="AlphaFoldDB" id="A0A4C1ZPK9"/>